<evidence type="ECO:0000256" key="1">
    <source>
        <dbReference type="ARBA" id="ARBA00004496"/>
    </source>
</evidence>
<evidence type="ECO:0000313" key="5">
    <source>
        <dbReference type="EMBL" id="KAB1437956.1"/>
    </source>
</evidence>
<dbReference type="GO" id="GO:0005737">
    <property type="term" value="C:cytoplasm"/>
    <property type="evidence" value="ECO:0007669"/>
    <property type="project" value="UniProtKB-SubCell"/>
</dbReference>
<evidence type="ECO:0000256" key="2">
    <source>
        <dbReference type="ARBA" id="ARBA00022490"/>
    </source>
</evidence>
<reference evidence="5 6" key="2">
    <citation type="submission" date="2020-02" db="EMBL/GenBank/DDBJ databases">
        <title>Candidatus Galacturonibacter soehngenii shows hetero-acetogenic catabolism of galacturonic acid but lacks a canonical carbon monoxide dehydrogenase/acetyl-CoA synthase complex.</title>
        <authorList>
            <person name="Diender M."/>
            <person name="Stouten G.R."/>
            <person name="Petersen J.F."/>
            <person name="Nielsen P.H."/>
            <person name="Dueholm M.S."/>
            <person name="Pronk J.T."/>
            <person name="Van Loosdrecht M.C.M."/>
        </authorList>
    </citation>
    <scope>NUCLEOTIDE SEQUENCE [LARGE SCALE GENOMIC DNA]</scope>
    <source>
        <strain evidence="5">GalUA</strain>
    </source>
</reference>
<dbReference type="PRINTS" id="PR00107">
    <property type="entry name" value="PHOSPHOCPHPR"/>
</dbReference>
<comment type="subcellular location">
    <subcellularLocation>
        <location evidence="1">Cytoplasm</location>
    </subcellularLocation>
</comment>
<feature type="domain" description="HPr" evidence="4">
    <location>
        <begin position="1"/>
        <end position="87"/>
    </location>
</feature>
<dbReference type="InterPro" id="IPR050399">
    <property type="entry name" value="HPr"/>
</dbReference>
<keyword evidence="2" id="KW-0963">Cytoplasm</keyword>
<evidence type="ECO:0000259" key="4">
    <source>
        <dbReference type="PROSITE" id="PS51350"/>
    </source>
</evidence>
<dbReference type="NCBIfam" id="TIGR01003">
    <property type="entry name" value="PTS_HPr_family"/>
    <property type="match status" value="1"/>
</dbReference>
<accession>A0A7V7QKJ4</accession>
<dbReference type="InterPro" id="IPR000032">
    <property type="entry name" value="HPr-like"/>
</dbReference>
<sequence length="87" mass="9372">MLSQTIMIQNPHGLHARPAGELVKIATSCDSDITLIVGERRINAKSIFSIMSAGIKCGTQIEIECSGETEKEDLDCLLKAIEQGLGE</sequence>
<organism evidence="5 6">
    <name type="scientific">Candidatus Galacturonatibacter soehngenii</name>
    <dbReference type="NCBI Taxonomy" id="2307010"/>
    <lineage>
        <taxon>Bacteria</taxon>
        <taxon>Bacillati</taxon>
        <taxon>Bacillota</taxon>
        <taxon>Clostridia</taxon>
        <taxon>Lachnospirales</taxon>
        <taxon>Lachnospiraceae</taxon>
        <taxon>Candidatus Galacturonatibacter</taxon>
    </lineage>
</organism>
<comment type="caution">
    <text evidence="5">The sequence shown here is derived from an EMBL/GenBank/DDBJ whole genome shotgun (WGS) entry which is preliminary data.</text>
</comment>
<dbReference type="SUPFAM" id="SSF55594">
    <property type="entry name" value="HPr-like"/>
    <property type="match status" value="1"/>
</dbReference>
<dbReference type="CDD" id="cd00367">
    <property type="entry name" value="PTS-HPr_like"/>
    <property type="match status" value="1"/>
</dbReference>
<evidence type="ECO:0000313" key="6">
    <source>
        <dbReference type="Proteomes" id="UP000461768"/>
    </source>
</evidence>
<dbReference type="Gene3D" id="3.30.1340.10">
    <property type="entry name" value="HPr-like"/>
    <property type="match status" value="1"/>
</dbReference>
<reference evidence="5 6" key="1">
    <citation type="submission" date="2019-09" db="EMBL/GenBank/DDBJ databases">
        <authorList>
            <person name="Valk L.C."/>
        </authorList>
    </citation>
    <scope>NUCLEOTIDE SEQUENCE [LARGE SCALE GENOMIC DNA]</scope>
    <source>
        <strain evidence="5">GalUA</strain>
    </source>
</reference>
<name>A0A7V7QKJ4_9FIRM</name>
<dbReference type="AlphaFoldDB" id="A0A7V7QKJ4"/>
<evidence type="ECO:0000256" key="3">
    <source>
        <dbReference type="ARBA" id="ARBA00022683"/>
    </source>
</evidence>
<keyword evidence="6" id="KW-1185">Reference proteome</keyword>
<dbReference type="OrthoDB" id="9809047at2"/>
<dbReference type="InterPro" id="IPR035895">
    <property type="entry name" value="HPr-like_sf"/>
</dbReference>
<keyword evidence="3" id="KW-0598">Phosphotransferase system</keyword>
<dbReference type="Pfam" id="PF00381">
    <property type="entry name" value="PTS-HPr"/>
    <property type="match status" value="1"/>
</dbReference>
<dbReference type="Proteomes" id="UP000461768">
    <property type="component" value="Unassembled WGS sequence"/>
</dbReference>
<protein>
    <submittedName>
        <fullName evidence="5">HPr family phosphocarrier protein</fullName>
    </submittedName>
</protein>
<dbReference type="GO" id="GO:0009401">
    <property type="term" value="P:phosphoenolpyruvate-dependent sugar phosphotransferase system"/>
    <property type="evidence" value="ECO:0007669"/>
    <property type="project" value="UniProtKB-KW"/>
</dbReference>
<gene>
    <name evidence="5" type="ORF">F7O84_10245</name>
</gene>
<dbReference type="PANTHER" id="PTHR33705:SF2">
    <property type="entry name" value="PHOSPHOCARRIER PROTEIN NPR"/>
    <property type="match status" value="1"/>
</dbReference>
<dbReference type="EMBL" id="WAGX01000005">
    <property type="protein sequence ID" value="KAB1437956.1"/>
    <property type="molecule type" value="Genomic_DNA"/>
</dbReference>
<proteinExistence type="predicted"/>
<dbReference type="RefSeq" id="WP_151144615.1">
    <property type="nucleotide sequence ID" value="NZ_WAGX01000005.1"/>
</dbReference>
<dbReference type="PANTHER" id="PTHR33705">
    <property type="entry name" value="PHOSPHOCARRIER PROTEIN HPR"/>
    <property type="match status" value="1"/>
</dbReference>
<dbReference type="PROSITE" id="PS51350">
    <property type="entry name" value="PTS_HPR_DOM"/>
    <property type="match status" value="1"/>
</dbReference>